<dbReference type="InterPro" id="IPR036663">
    <property type="entry name" value="Fumarylacetoacetase_C_sf"/>
</dbReference>
<keyword evidence="2" id="KW-0378">Hydrolase</keyword>
<evidence type="ECO:0000313" key="2">
    <source>
        <dbReference type="EMBL" id="MEX5721152.1"/>
    </source>
</evidence>
<dbReference type="PANTHER" id="PTHR43211:SF1">
    <property type="entry name" value="BLL6422 PROTEIN"/>
    <property type="match status" value="1"/>
</dbReference>
<dbReference type="SUPFAM" id="SSF56529">
    <property type="entry name" value="FAH"/>
    <property type="match status" value="1"/>
</dbReference>
<dbReference type="InterPro" id="IPR011234">
    <property type="entry name" value="Fumarylacetoacetase-like_C"/>
</dbReference>
<dbReference type="PANTHER" id="PTHR43211">
    <property type="entry name" value="FUMARYLACETOACETATE HYDROLASE"/>
    <property type="match status" value="1"/>
</dbReference>
<organism evidence="2 3">
    <name type="scientific">Geodermatophilus maliterrae</name>
    <dbReference type="NCBI Taxonomy" id="3162531"/>
    <lineage>
        <taxon>Bacteria</taxon>
        <taxon>Bacillati</taxon>
        <taxon>Actinomycetota</taxon>
        <taxon>Actinomycetes</taxon>
        <taxon>Geodermatophilales</taxon>
        <taxon>Geodermatophilaceae</taxon>
        <taxon>Geodermatophilus</taxon>
    </lineage>
</organism>
<dbReference type="Proteomes" id="UP001560045">
    <property type="component" value="Unassembled WGS sequence"/>
</dbReference>
<evidence type="ECO:0000313" key="3">
    <source>
        <dbReference type="Proteomes" id="UP001560045"/>
    </source>
</evidence>
<dbReference type="RefSeq" id="WP_369209965.1">
    <property type="nucleotide sequence ID" value="NZ_JBFNXQ010000109.1"/>
</dbReference>
<feature type="domain" description="Fumarylacetoacetase-like C-terminal" evidence="1">
    <location>
        <begin position="67"/>
        <end position="291"/>
    </location>
</feature>
<proteinExistence type="predicted"/>
<accession>A0ABV3XLD7</accession>
<dbReference type="EMBL" id="JBFNXQ010000109">
    <property type="protein sequence ID" value="MEX5721152.1"/>
    <property type="molecule type" value="Genomic_DNA"/>
</dbReference>
<comment type="caution">
    <text evidence="2">The sequence shown here is derived from an EMBL/GenBank/DDBJ whole genome shotgun (WGS) entry which is preliminary data.</text>
</comment>
<keyword evidence="3" id="KW-1185">Reference proteome</keyword>
<reference evidence="2 3" key="1">
    <citation type="submission" date="2024-06" db="EMBL/GenBank/DDBJ databases">
        <title>Draft genome sequence of Geodermatophilus badlandi, a novel member of the Geodermatophilaceae isolated from badland sedimentary rocks in the Red desert, Wyoming, USA.</title>
        <authorList>
            <person name="Ben Tekaya S."/>
            <person name="Nouioui I."/>
            <person name="Flores G.M."/>
            <person name="Shaal M.N."/>
            <person name="Bredoire F."/>
            <person name="Basile F."/>
            <person name="Van Diepen L."/>
            <person name="Ward N.L."/>
        </authorList>
    </citation>
    <scope>NUCLEOTIDE SEQUENCE [LARGE SCALE GENOMIC DNA]</scope>
    <source>
        <strain evidence="2 3">WL48A</strain>
    </source>
</reference>
<dbReference type="GO" id="GO:0016787">
    <property type="term" value="F:hydrolase activity"/>
    <property type="evidence" value="ECO:0007669"/>
    <property type="project" value="UniProtKB-KW"/>
</dbReference>
<gene>
    <name evidence="2" type="ORF">ABQ292_22615</name>
</gene>
<dbReference type="Gene3D" id="3.90.850.10">
    <property type="entry name" value="Fumarylacetoacetase-like, C-terminal domain"/>
    <property type="match status" value="1"/>
</dbReference>
<evidence type="ECO:0000259" key="1">
    <source>
        <dbReference type="Pfam" id="PF01557"/>
    </source>
</evidence>
<protein>
    <submittedName>
        <fullName evidence="2">Fumarylacetoacetate hydrolase family protein</fullName>
    </submittedName>
</protein>
<dbReference type="Pfam" id="PF01557">
    <property type="entry name" value="FAA_hydrolase"/>
    <property type="match status" value="1"/>
</dbReference>
<name>A0ABV3XLD7_9ACTN</name>
<sequence>MRWVTYVSPSDGAERAGLLRDGQVRGFDAALVDLLPDLAAAADRDPAEVVPEAGVVLRAPVPRPPSVRDFLSFEEHACNASAAFGREVPPVWYEQPVFYFTNPAAVRGTGEPVPVSPGSAAFDYEVEVAAVVGRGGSDLTPEEAEAAIAGYTVFVDWSARDVQRVESQVGLGPAKGKDGATTLGPVVVTPDELEPYRSGAGYALRMAAEVDGVEQGGGSWADIHWSFGQMLAYASRGTELRPGDVVGSGTVGTGCLLELRSLHGEERHPWLRPGVEVAVTVERIGTVTAPIVAGPDPVPLGPGMTAATTS</sequence>